<dbReference type="PROSITE" id="PS51257">
    <property type="entry name" value="PROKAR_LIPOPROTEIN"/>
    <property type="match status" value="1"/>
</dbReference>
<comment type="caution">
    <text evidence="9">The sequence shown here is derived from an EMBL/GenBank/DDBJ whole genome shotgun (WGS) entry which is preliminary data.</text>
</comment>
<evidence type="ECO:0000256" key="3">
    <source>
        <dbReference type="ARBA" id="ARBA00013194"/>
    </source>
</evidence>
<proteinExistence type="inferred from homology"/>
<dbReference type="InterPro" id="IPR001179">
    <property type="entry name" value="PPIase_FKBP_dom"/>
</dbReference>
<dbReference type="PROSITE" id="PS50059">
    <property type="entry name" value="FKBP_PPIASE"/>
    <property type="match status" value="1"/>
</dbReference>
<dbReference type="Gene3D" id="3.10.50.40">
    <property type="match status" value="2"/>
</dbReference>
<gene>
    <name evidence="9" type="ORF">MUY27_16790</name>
</gene>
<evidence type="ECO:0000256" key="5">
    <source>
        <dbReference type="ARBA" id="ARBA00023235"/>
    </source>
</evidence>
<keyword evidence="4 6" id="KW-0697">Rotamase</keyword>
<dbReference type="Proteomes" id="UP001139450">
    <property type="component" value="Unassembled WGS sequence"/>
</dbReference>
<feature type="compositionally biased region" description="Pro residues" evidence="7">
    <location>
        <begin position="305"/>
        <end position="319"/>
    </location>
</feature>
<comment type="similarity">
    <text evidence="2">Belongs to the FKBP-type PPIase family.</text>
</comment>
<keyword evidence="5 6" id="KW-0413">Isomerase</keyword>
<organism evidence="9 10">
    <name type="scientific">Mucilaginibacter straminoryzae</name>
    <dbReference type="NCBI Taxonomy" id="2932774"/>
    <lineage>
        <taxon>Bacteria</taxon>
        <taxon>Pseudomonadati</taxon>
        <taxon>Bacteroidota</taxon>
        <taxon>Sphingobacteriia</taxon>
        <taxon>Sphingobacteriales</taxon>
        <taxon>Sphingobacteriaceae</taxon>
        <taxon>Mucilaginibacter</taxon>
    </lineage>
</organism>
<dbReference type="InterPro" id="IPR046357">
    <property type="entry name" value="PPIase_dom_sf"/>
</dbReference>
<evidence type="ECO:0000256" key="1">
    <source>
        <dbReference type="ARBA" id="ARBA00000971"/>
    </source>
</evidence>
<evidence type="ECO:0000259" key="8">
    <source>
        <dbReference type="PROSITE" id="PS50059"/>
    </source>
</evidence>
<dbReference type="PANTHER" id="PTHR43811">
    <property type="entry name" value="FKBP-TYPE PEPTIDYL-PROLYL CIS-TRANS ISOMERASE FKPA"/>
    <property type="match status" value="1"/>
</dbReference>
<sequence length="325" mass="35071">MKKHFMFLAVAALGLASCGGGFKKGDDGVLYNIVTDKGGPAIQGGDFVSIDVVTKTDGDSVLSSSYDSGRPYSFPMPQKLQFKGDIYSVLMKMSEGDSAVVKINADSLFKKGLPKPPGFKGKYFVYEVKIDKVIQKGKLNDQVFAGRVDAYFKGEAEKLKTAEPAKIKKYLADNKIDATKTDSGLYYKITKPGVGPTPAKGDTVVISYVGKFLNGKVFDTNIKSEAEKAGKLNPMNPYQPIRLPLGQNAVIKGWEQGLMLLNKGAKATMVIPSSLGYGQQGYQIIGPYTPLAFDVEVVNIVHPNPNAPKPQQPALPPAQPQAEKK</sequence>
<dbReference type="AlphaFoldDB" id="A0A9X1X5C5"/>
<name>A0A9X1X5C5_9SPHI</name>
<evidence type="ECO:0000256" key="6">
    <source>
        <dbReference type="PROSITE-ProRule" id="PRU00277"/>
    </source>
</evidence>
<accession>A0A9X1X5C5</accession>
<evidence type="ECO:0000256" key="4">
    <source>
        <dbReference type="ARBA" id="ARBA00023110"/>
    </source>
</evidence>
<dbReference type="RefSeq" id="WP_245131937.1">
    <property type="nucleotide sequence ID" value="NZ_JALJEJ010000009.1"/>
</dbReference>
<feature type="domain" description="PPIase FKBP-type" evidence="8">
    <location>
        <begin position="201"/>
        <end position="301"/>
    </location>
</feature>
<dbReference type="Pfam" id="PF00254">
    <property type="entry name" value="FKBP_C"/>
    <property type="match status" value="2"/>
</dbReference>
<reference evidence="9" key="1">
    <citation type="submission" date="2022-04" db="EMBL/GenBank/DDBJ databases">
        <title>Mucilaginibacter sp. RS28 isolated from freshwater.</title>
        <authorList>
            <person name="Ko S.-R."/>
        </authorList>
    </citation>
    <scope>NUCLEOTIDE SEQUENCE</scope>
    <source>
        <strain evidence="9">RS28</strain>
    </source>
</reference>
<dbReference type="EMBL" id="JALJEJ010000009">
    <property type="protein sequence ID" value="MCJ8211377.1"/>
    <property type="molecule type" value="Genomic_DNA"/>
</dbReference>
<evidence type="ECO:0000256" key="2">
    <source>
        <dbReference type="ARBA" id="ARBA00006577"/>
    </source>
</evidence>
<evidence type="ECO:0000313" key="9">
    <source>
        <dbReference type="EMBL" id="MCJ8211377.1"/>
    </source>
</evidence>
<keyword evidence="10" id="KW-1185">Reference proteome</keyword>
<comment type="catalytic activity">
    <reaction evidence="1 6">
        <text>[protein]-peptidylproline (omega=180) = [protein]-peptidylproline (omega=0)</text>
        <dbReference type="Rhea" id="RHEA:16237"/>
        <dbReference type="Rhea" id="RHEA-COMP:10747"/>
        <dbReference type="Rhea" id="RHEA-COMP:10748"/>
        <dbReference type="ChEBI" id="CHEBI:83833"/>
        <dbReference type="ChEBI" id="CHEBI:83834"/>
        <dbReference type="EC" id="5.2.1.8"/>
    </reaction>
</comment>
<dbReference type="GO" id="GO:0003755">
    <property type="term" value="F:peptidyl-prolyl cis-trans isomerase activity"/>
    <property type="evidence" value="ECO:0007669"/>
    <property type="project" value="UniProtKB-KW"/>
</dbReference>
<evidence type="ECO:0000256" key="7">
    <source>
        <dbReference type="SAM" id="MobiDB-lite"/>
    </source>
</evidence>
<feature type="region of interest" description="Disordered" evidence="7">
    <location>
        <begin position="303"/>
        <end position="325"/>
    </location>
</feature>
<dbReference type="SUPFAM" id="SSF54534">
    <property type="entry name" value="FKBP-like"/>
    <property type="match status" value="2"/>
</dbReference>
<dbReference type="EC" id="5.2.1.8" evidence="3 6"/>
<protein>
    <recommendedName>
        <fullName evidence="3 6">peptidylprolyl isomerase</fullName>
        <ecNumber evidence="3 6">5.2.1.8</ecNumber>
    </recommendedName>
</protein>
<evidence type="ECO:0000313" key="10">
    <source>
        <dbReference type="Proteomes" id="UP001139450"/>
    </source>
</evidence>
<dbReference type="PANTHER" id="PTHR43811:SF57">
    <property type="entry name" value="FKBP-TYPE PEPTIDYL-PROLYL CIS-TRANS ISOMERASE FKPA-RELATED"/>
    <property type="match status" value="1"/>
</dbReference>